<sequence length="158" mass="17014">MGACENALDTGCVLSWQSFGEAGNPDYMIKGYQNQVGLDGQLKGQSPMLCINPISWQPNGAAPRSAHLGSVPPVSQPDAALPAPLPQALAAECRENGFLYLSPDPGDAFNRFLMPGKNYHVYDIHLFAMDIRANARDRIKAWLLKHATATALQPGPAQ</sequence>
<dbReference type="RefSeq" id="WP_313981999.1">
    <property type="nucleotide sequence ID" value="NZ_BKCN01000018.1"/>
</dbReference>
<dbReference type="AlphaFoldDB" id="A0A5A7NBS5"/>
<comment type="caution">
    <text evidence="1">The sequence shown here is derived from an EMBL/GenBank/DDBJ whole genome shotgun (WGS) entry which is preliminary data.</text>
</comment>
<evidence type="ECO:0000313" key="1">
    <source>
        <dbReference type="EMBL" id="GER05154.1"/>
    </source>
</evidence>
<protein>
    <submittedName>
        <fullName evidence="1">Uncharacterized protein</fullName>
    </submittedName>
</protein>
<organism evidence="1 2">
    <name type="scientific">Iodidimonas nitroreducens</name>
    <dbReference type="NCBI Taxonomy" id="1236968"/>
    <lineage>
        <taxon>Bacteria</taxon>
        <taxon>Pseudomonadati</taxon>
        <taxon>Pseudomonadota</taxon>
        <taxon>Alphaproteobacteria</taxon>
        <taxon>Iodidimonadales</taxon>
        <taxon>Iodidimonadaceae</taxon>
        <taxon>Iodidimonas</taxon>
    </lineage>
</organism>
<reference evidence="1 2" key="1">
    <citation type="submission" date="2019-09" db="EMBL/GenBank/DDBJ databases">
        <title>NBRP : Genome information of microbial organism related human and environment.</title>
        <authorList>
            <person name="Hattori M."/>
            <person name="Oshima K."/>
            <person name="Inaba H."/>
            <person name="Suda W."/>
            <person name="Sakamoto M."/>
            <person name="Iino T."/>
            <person name="Kitahara M."/>
            <person name="Oshida Y."/>
            <person name="Iida T."/>
            <person name="Kudo T."/>
            <person name="Itoh T."/>
            <person name="Ohkuma M."/>
        </authorList>
    </citation>
    <scope>NUCLEOTIDE SEQUENCE [LARGE SCALE GENOMIC DNA]</scope>
    <source>
        <strain evidence="1 2">Q-1</strain>
    </source>
</reference>
<gene>
    <name evidence="1" type="ORF">JCM17846_28360</name>
</gene>
<dbReference type="Pfam" id="PF11288">
    <property type="entry name" value="DUF3089"/>
    <property type="match status" value="1"/>
</dbReference>
<accession>A0A5A7NBS5</accession>
<name>A0A5A7NBS5_9PROT</name>
<keyword evidence="2" id="KW-1185">Reference proteome</keyword>
<dbReference type="Proteomes" id="UP000324996">
    <property type="component" value="Unassembled WGS sequence"/>
</dbReference>
<dbReference type="InterPro" id="IPR021440">
    <property type="entry name" value="DUF3089"/>
</dbReference>
<evidence type="ECO:0000313" key="2">
    <source>
        <dbReference type="Proteomes" id="UP000324996"/>
    </source>
</evidence>
<dbReference type="EMBL" id="BKCN01000018">
    <property type="protein sequence ID" value="GER05154.1"/>
    <property type="molecule type" value="Genomic_DNA"/>
</dbReference>
<proteinExistence type="predicted"/>